<sequence length="165" mass="18351">MKYFLGLEIARSKVGIFVCQRKFALDLISDLGVARSKPASKPLEVNQRLTSVAYDKILATDTTEIDEAIEDATSYQKLVGKLLYLTMTRPDIAYAVQNLSQFMHSTKKSHMEATCPMTRKLISGFVVKIGDSLLSWKSKKQRTISRSSGEAEYKSMGTAIAEVFG</sequence>
<dbReference type="PaxDb" id="4097-A0A1S3Z2D8"/>
<dbReference type="RefSeq" id="XP_016458538.1">
    <property type="nucleotide sequence ID" value="XM_016603052.1"/>
</dbReference>
<dbReference type="InterPro" id="IPR043502">
    <property type="entry name" value="DNA/RNA_pol_sf"/>
</dbReference>
<name>A0A1S3Z2D8_TOBAC</name>
<dbReference type="PANTHER" id="PTHR11439">
    <property type="entry name" value="GAG-POL-RELATED RETROTRANSPOSON"/>
    <property type="match status" value="1"/>
</dbReference>
<evidence type="ECO:0000313" key="1">
    <source>
        <dbReference type="RefSeq" id="XP_016458538.1"/>
    </source>
</evidence>
<dbReference type="OrthoDB" id="1300507at2759"/>
<dbReference type="SUPFAM" id="SSF56672">
    <property type="entry name" value="DNA/RNA polymerases"/>
    <property type="match status" value="1"/>
</dbReference>
<proteinExistence type="predicted"/>
<gene>
    <name evidence="1" type="primary">LOC107782198</name>
</gene>
<dbReference type="KEGG" id="nta:107782198"/>
<dbReference type="OMA" id="SHMEATC"/>
<reference evidence="1" key="1">
    <citation type="submission" date="2025-08" db="UniProtKB">
        <authorList>
            <consortium name="RefSeq"/>
        </authorList>
    </citation>
    <scope>IDENTIFICATION</scope>
</reference>
<dbReference type="PANTHER" id="PTHR11439:SF446">
    <property type="entry name" value="REVERSE TRANSCRIPTASE TY1_COPIA-TYPE DOMAIN-CONTAINING PROTEIN"/>
    <property type="match status" value="1"/>
</dbReference>
<dbReference type="AlphaFoldDB" id="A0A1S3Z2D8"/>
<protein>
    <submittedName>
        <fullName evidence="1">Uncharacterized mitochondrial protein AtMg00810-like</fullName>
    </submittedName>
</protein>
<dbReference type="STRING" id="4097.A0A1S3Z2D8"/>
<dbReference type="CDD" id="cd09272">
    <property type="entry name" value="RNase_HI_RT_Ty1"/>
    <property type="match status" value="1"/>
</dbReference>
<accession>A0A1S3Z2D8</accession>
<organism evidence="1">
    <name type="scientific">Nicotiana tabacum</name>
    <name type="common">Common tobacco</name>
    <dbReference type="NCBI Taxonomy" id="4097"/>
    <lineage>
        <taxon>Eukaryota</taxon>
        <taxon>Viridiplantae</taxon>
        <taxon>Streptophyta</taxon>
        <taxon>Embryophyta</taxon>
        <taxon>Tracheophyta</taxon>
        <taxon>Spermatophyta</taxon>
        <taxon>Magnoliopsida</taxon>
        <taxon>eudicotyledons</taxon>
        <taxon>Gunneridae</taxon>
        <taxon>Pentapetalae</taxon>
        <taxon>asterids</taxon>
        <taxon>lamiids</taxon>
        <taxon>Solanales</taxon>
        <taxon>Solanaceae</taxon>
        <taxon>Nicotianoideae</taxon>
        <taxon>Nicotianeae</taxon>
        <taxon>Nicotiana</taxon>
    </lineage>
</organism>